<feature type="compositionally biased region" description="Basic and acidic residues" evidence="5">
    <location>
        <begin position="1"/>
        <end position="17"/>
    </location>
</feature>
<feature type="compositionally biased region" description="Basic residues" evidence="5">
    <location>
        <begin position="39"/>
        <end position="49"/>
    </location>
</feature>
<keyword evidence="9" id="KW-1185">Reference proteome</keyword>
<dbReference type="InterPro" id="IPR039659">
    <property type="entry name" value="SPT5"/>
</dbReference>
<dbReference type="STRING" id="34508.A0A4U5MFW1"/>
<dbReference type="SMART" id="SM00739">
    <property type="entry name" value="KOW"/>
    <property type="match status" value="2"/>
</dbReference>
<dbReference type="InterPro" id="IPR041975">
    <property type="entry name" value="KOW_Spt5_2"/>
</dbReference>
<evidence type="ECO:0000313" key="8">
    <source>
        <dbReference type="EMBL" id="TKR68130.1"/>
    </source>
</evidence>
<protein>
    <submittedName>
        <fullName evidence="8">Uncharacterized protein</fullName>
    </submittedName>
</protein>
<dbReference type="Proteomes" id="UP000298663">
    <property type="component" value="Unassembled WGS sequence"/>
</dbReference>
<dbReference type="PANTHER" id="PTHR11125">
    <property type="entry name" value="SUPPRESSOR OF TY 5"/>
    <property type="match status" value="1"/>
</dbReference>
<gene>
    <name evidence="8" type="ORF">L596_024159</name>
</gene>
<dbReference type="InterPro" id="IPR008991">
    <property type="entry name" value="Translation_prot_SH3-like_sf"/>
</dbReference>
<dbReference type="GO" id="GO:0006368">
    <property type="term" value="P:transcription elongation by RNA polymerase II"/>
    <property type="evidence" value="ECO:0007669"/>
    <property type="project" value="TreeGrafter"/>
</dbReference>
<name>A0A4U5MFW1_STECR</name>
<dbReference type="CDD" id="cd06082">
    <property type="entry name" value="KOW_Spt5_2"/>
    <property type="match status" value="1"/>
</dbReference>
<sequence length="492" mass="56714">MSDHSSEDDERYSGSEEERSEEEEEERFSEEFEEEGPPRKKPKKKRNRPRGCDFILDDVDVDDDDDEEAYDDGDDFGIDPQERAEAERAMREHETRRNRRGRVLFEDLNEDELERYVRERYEEAPMRRPRNAPAEVVSNQSLQPSHRDPNLWIVKCQPGAEQEVCLHLARKQFLLFETEKPLQITSVVHKNGLKGMIYIEAYKKSHVLVAIQGVSQLNGLNIKMVPLSEMQDTMKVIRYKPQVRKGDFVRLAKTMYKGDLAQVDWVNGPENKINLKLIPRIDYTKKRGALREPGERKRGFIGFKNRPPLKMFDAAKLRDLGGRITEDGAFQYFERNYYMHGFLFRIFTFEDIICEGIQPSLAELKGFQSRALDDDTEFERIGVAEAPVMFVAGDVVEMIEGELVGLTGVVQKVAGNKVTIFPKHDDLEEDVEVCPHEIKKFFKVADRVKIIGGTYEGEIGSVVLVKENSLVVVSSDYTREMPVLKKDARIIV</sequence>
<feature type="region of interest" description="Disordered" evidence="5">
    <location>
        <begin position="1"/>
        <end position="79"/>
    </location>
</feature>
<comment type="similarity">
    <text evidence="2">Belongs to the SPT5 family.</text>
</comment>
<evidence type="ECO:0000259" key="6">
    <source>
        <dbReference type="SMART" id="SM00738"/>
    </source>
</evidence>
<dbReference type="SMART" id="SM00738">
    <property type="entry name" value="NGN"/>
    <property type="match status" value="1"/>
</dbReference>
<dbReference type="Pfam" id="PF11942">
    <property type="entry name" value="Spt5_N"/>
    <property type="match status" value="1"/>
</dbReference>
<keyword evidence="4" id="KW-0539">Nucleus</keyword>
<dbReference type="GO" id="GO:0032044">
    <property type="term" value="C:DSIF complex"/>
    <property type="evidence" value="ECO:0007669"/>
    <property type="project" value="TreeGrafter"/>
</dbReference>
<feature type="compositionally biased region" description="Acidic residues" evidence="5">
    <location>
        <begin position="18"/>
        <end position="35"/>
    </location>
</feature>
<dbReference type="InterPro" id="IPR039385">
    <property type="entry name" value="NGN_Euk"/>
</dbReference>
<feature type="domain" description="KOW" evidence="7">
    <location>
        <begin position="441"/>
        <end position="468"/>
    </location>
</feature>
<evidence type="ECO:0000256" key="2">
    <source>
        <dbReference type="ARBA" id="ARBA00006956"/>
    </source>
</evidence>
<dbReference type="OrthoDB" id="28901at2759"/>
<comment type="subcellular location">
    <subcellularLocation>
        <location evidence="1">Nucleus</location>
    </subcellularLocation>
</comment>
<dbReference type="InterPro" id="IPR005824">
    <property type="entry name" value="KOW"/>
</dbReference>
<feature type="domain" description="NusG-like N-terminal" evidence="6">
    <location>
        <begin position="148"/>
        <end position="237"/>
    </location>
</feature>
<dbReference type="CDD" id="cd09888">
    <property type="entry name" value="NGN_Euk"/>
    <property type="match status" value="1"/>
</dbReference>
<dbReference type="InterPro" id="IPR041973">
    <property type="entry name" value="KOW_Spt5_1"/>
</dbReference>
<dbReference type="SUPFAM" id="SSF50104">
    <property type="entry name" value="Translation proteins SH3-like domain"/>
    <property type="match status" value="1"/>
</dbReference>
<evidence type="ECO:0000256" key="4">
    <source>
        <dbReference type="ARBA" id="ARBA00023242"/>
    </source>
</evidence>
<dbReference type="CDD" id="cd06081">
    <property type="entry name" value="KOW_Spt5_1"/>
    <property type="match status" value="1"/>
</dbReference>
<dbReference type="InterPro" id="IPR006645">
    <property type="entry name" value="NGN-like_dom"/>
</dbReference>
<dbReference type="InterPro" id="IPR005100">
    <property type="entry name" value="NGN-domain"/>
</dbReference>
<dbReference type="PANTHER" id="PTHR11125:SF7">
    <property type="entry name" value="TRANSCRIPTION ELONGATION FACTOR SPT5"/>
    <property type="match status" value="1"/>
</dbReference>
<accession>A0A4U5MFW1</accession>
<dbReference type="GO" id="GO:0006357">
    <property type="term" value="P:regulation of transcription by RNA polymerase II"/>
    <property type="evidence" value="ECO:0007669"/>
    <property type="project" value="InterPro"/>
</dbReference>
<evidence type="ECO:0000313" key="9">
    <source>
        <dbReference type="Proteomes" id="UP000298663"/>
    </source>
</evidence>
<comment type="caution">
    <text evidence="8">The sequence shown here is derived from an EMBL/GenBank/DDBJ whole genome shotgun (WGS) entry which is preliminary data.</text>
</comment>
<organism evidence="8 9">
    <name type="scientific">Steinernema carpocapsae</name>
    <name type="common">Entomopathogenic nematode</name>
    <dbReference type="NCBI Taxonomy" id="34508"/>
    <lineage>
        <taxon>Eukaryota</taxon>
        <taxon>Metazoa</taxon>
        <taxon>Ecdysozoa</taxon>
        <taxon>Nematoda</taxon>
        <taxon>Chromadorea</taxon>
        <taxon>Rhabditida</taxon>
        <taxon>Tylenchina</taxon>
        <taxon>Panagrolaimomorpha</taxon>
        <taxon>Strongyloidoidea</taxon>
        <taxon>Steinernematidae</taxon>
        <taxon>Steinernema</taxon>
    </lineage>
</organism>
<feature type="compositionally biased region" description="Acidic residues" evidence="5">
    <location>
        <begin position="55"/>
        <end position="77"/>
    </location>
</feature>
<evidence type="ECO:0000259" key="7">
    <source>
        <dbReference type="SMART" id="SM00739"/>
    </source>
</evidence>
<reference evidence="8 9" key="2">
    <citation type="journal article" date="2019" name="G3 (Bethesda)">
        <title>Hybrid Assembly of the Genome of the Entomopathogenic Nematode Steinernema carpocapsae Identifies the X-Chromosome.</title>
        <authorList>
            <person name="Serra L."/>
            <person name="Macchietto M."/>
            <person name="Macias-Munoz A."/>
            <person name="McGill C.J."/>
            <person name="Rodriguez I.M."/>
            <person name="Rodriguez B."/>
            <person name="Murad R."/>
            <person name="Mortazavi A."/>
        </authorList>
    </citation>
    <scope>NUCLEOTIDE SEQUENCE [LARGE SCALE GENOMIC DNA]</scope>
    <source>
        <strain evidence="8 9">ALL</strain>
    </source>
</reference>
<evidence type="ECO:0000256" key="1">
    <source>
        <dbReference type="ARBA" id="ARBA00004123"/>
    </source>
</evidence>
<dbReference type="InterPro" id="IPR036735">
    <property type="entry name" value="NGN_dom_sf"/>
</dbReference>
<dbReference type="GO" id="GO:0003729">
    <property type="term" value="F:mRNA binding"/>
    <property type="evidence" value="ECO:0007669"/>
    <property type="project" value="TreeGrafter"/>
</dbReference>
<dbReference type="Pfam" id="PF23284">
    <property type="entry name" value="KOW2_Spt5"/>
    <property type="match status" value="1"/>
</dbReference>
<evidence type="ECO:0000256" key="3">
    <source>
        <dbReference type="ARBA" id="ARBA00023163"/>
    </source>
</evidence>
<dbReference type="Gene3D" id="2.30.30.30">
    <property type="match status" value="2"/>
</dbReference>
<dbReference type="Pfam" id="PF23042">
    <property type="entry name" value="KOW1_SPT5"/>
    <property type="match status" value="1"/>
</dbReference>
<dbReference type="Gene3D" id="3.30.70.940">
    <property type="entry name" value="NusG, N-terminal domain"/>
    <property type="match status" value="1"/>
</dbReference>
<dbReference type="EMBL" id="AZBU02000008">
    <property type="protein sequence ID" value="TKR68130.1"/>
    <property type="molecule type" value="Genomic_DNA"/>
</dbReference>
<dbReference type="InterPro" id="IPR014722">
    <property type="entry name" value="Rib_uL2_dom2"/>
</dbReference>
<keyword evidence="3" id="KW-0804">Transcription</keyword>
<evidence type="ECO:0000256" key="5">
    <source>
        <dbReference type="SAM" id="MobiDB-lite"/>
    </source>
</evidence>
<dbReference type="Pfam" id="PF03439">
    <property type="entry name" value="Spt5-NGN"/>
    <property type="match status" value="1"/>
</dbReference>
<dbReference type="GO" id="GO:0032784">
    <property type="term" value="P:regulation of DNA-templated transcription elongation"/>
    <property type="evidence" value="ECO:0007669"/>
    <property type="project" value="InterPro"/>
</dbReference>
<reference evidence="8 9" key="1">
    <citation type="journal article" date="2015" name="Genome Biol.">
        <title>Comparative genomics of Steinernema reveals deeply conserved gene regulatory networks.</title>
        <authorList>
            <person name="Dillman A.R."/>
            <person name="Macchietto M."/>
            <person name="Porter C.F."/>
            <person name="Rogers A."/>
            <person name="Williams B."/>
            <person name="Antoshechkin I."/>
            <person name="Lee M.M."/>
            <person name="Goodwin Z."/>
            <person name="Lu X."/>
            <person name="Lewis E.E."/>
            <person name="Goodrich-Blair H."/>
            <person name="Stock S.P."/>
            <person name="Adams B.J."/>
            <person name="Sternberg P.W."/>
            <person name="Mortazavi A."/>
        </authorList>
    </citation>
    <scope>NUCLEOTIDE SEQUENCE [LARGE SCALE GENOMIC DNA]</scope>
    <source>
        <strain evidence="8 9">ALL</strain>
    </source>
</reference>
<proteinExistence type="inferred from homology"/>
<feature type="domain" description="KOW" evidence="7">
    <location>
        <begin position="389"/>
        <end position="416"/>
    </location>
</feature>
<dbReference type="AlphaFoldDB" id="A0A4U5MFW1"/>
<dbReference type="InterPro" id="IPR022581">
    <property type="entry name" value="Spt5_N"/>
</dbReference>